<protein>
    <recommendedName>
        <fullName evidence="3">DUF2267 domain-containing protein</fullName>
    </recommendedName>
</protein>
<dbReference type="OrthoDB" id="1454374at2"/>
<evidence type="ECO:0008006" key="3">
    <source>
        <dbReference type="Google" id="ProtNLM"/>
    </source>
</evidence>
<dbReference type="RefSeq" id="WP_143007784.1">
    <property type="nucleotide sequence ID" value="NZ_FNHH01000045.1"/>
</dbReference>
<organism evidence="1 2">
    <name type="scientific">Daejeonella rubra</name>
    <dbReference type="NCBI Taxonomy" id="990371"/>
    <lineage>
        <taxon>Bacteria</taxon>
        <taxon>Pseudomonadati</taxon>
        <taxon>Bacteroidota</taxon>
        <taxon>Sphingobacteriia</taxon>
        <taxon>Sphingobacteriales</taxon>
        <taxon>Sphingobacteriaceae</taxon>
        <taxon>Daejeonella</taxon>
    </lineage>
</organism>
<evidence type="ECO:0000313" key="2">
    <source>
        <dbReference type="Proteomes" id="UP000199226"/>
    </source>
</evidence>
<accession>A0A1G9YWH3</accession>
<keyword evidence="2" id="KW-1185">Reference proteome</keyword>
<dbReference type="EMBL" id="FNHH01000045">
    <property type="protein sequence ID" value="SDN12901.1"/>
    <property type="molecule type" value="Genomic_DNA"/>
</dbReference>
<reference evidence="2" key="1">
    <citation type="submission" date="2016-10" db="EMBL/GenBank/DDBJ databases">
        <authorList>
            <person name="Varghese N."/>
            <person name="Submissions S."/>
        </authorList>
    </citation>
    <scope>NUCLEOTIDE SEQUENCE [LARGE SCALE GENOMIC DNA]</scope>
    <source>
        <strain evidence="2">DSM 24536</strain>
    </source>
</reference>
<dbReference type="Proteomes" id="UP000199226">
    <property type="component" value="Unassembled WGS sequence"/>
</dbReference>
<gene>
    <name evidence="1" type="ORF">SAMN05421813_14513</name>
</gene>
<evidence type="ECO:0000313" key="1">
    <source>
        <dbReference type="EMBL" id="SDN12901.1"/>
    </source>
</evidence>
<name>A0A1G9YWH3_9SPHI</name>
<dbReference type="AlphaFoldDB" id="A0A1G9YWH3"/>
<proteinExistence type="predicted"/>
<sequence>MENLIKMVSEKAGITEVQARSAVNTVVSFLKDKMPSGVGSQVETFLNAGSAANVVGSIKEKVGSVLGK</sequence>